<gene>
    <name evidence="1" type="ORF">CDAR_232341</name>
</gene>
<dbReference type="AlphaFoldDB" id="A0AAV4W842"/>
<dbReference type="EMBL" id="BPLQ01014199">
    <property type="protein sequence ID" value="GIY78004.1"/>
    <property type="molecule type" value="Genomic_DNA"/>
</dbReference>
<accession>A0AAV4W842</accession>
<name>A0AAV4W842_9ARAC</name>
<evidence type="ECO:0000313" key="2">
    <source>
        <dbReference type="Proteomes" id="UP001054837"/>
    </source>
</evidence>
<evidence type="ECO:0000313" key="1">
    <source>
        <dbReference type="EMBL" id="GIY78004.1"/>
    </source>
</evidence>
<reference evidence="1 2" key="1">
    <citation type="submission" date="2021-06" db="EMBL/GenBank/DDBJ databases">
        <title>Caerostris darwini draft genome.</title>
        <authorList>
            <person name="Kono N."/>
            <person name="Arakawa K."/>
        </authorList>
    </citation>
    <scope>NUCLEOTIDE SEQUENCE [LARGE SCALE GENOMIC DNA]</scope>
</reference>
<sequence length="100" mass="11058">MTNVPEVSCVLPSPRRLIIGGKVTRVPNLSNVNLATGPSCRRGIINDATSRICADKSSEPLIGYLVNCISRHRDFGSRKILPPFGGRRCRYFVELNTVCR</sequence>
<comment type="caution">
    <text evidence="1">The sequence shown here is derived from an EMBL/GenBank/DDBJ whole genome shotgun (WGS) entry which is preliminary data.</text>
</comment>
<keyword evidence="2" id="KW-1185">Reference proteome</keyword>
<organism evidence="1 2">
    <name type="scientific">Caerostris darwini</name>
    <dbReference type="NCBI Taxonomy" id="1538125"/>
    <lineage>
        <taxon>Eukaryota</taxon>
        <taxon>Metazoa</taxon>
        <taxon>Ecdysozoa</taxon>
        <taxon>Arthropoda</taxon>
        <taxon>Chelicerata</taxon>
        <taxon>Arachnida</taxon>
        <taxon>Araneae</taxon>
        <taxon>Araneomorphae</taxon>
        <taxon>Entelegynae</taxon>
        <taxon>Araneoidea</taxon>
        <taxon>Araneidae</taxon>
        <taxon>Caerostris</taxon>
    </lineage>
</organism>
<dbReference type="Proteomes" id="UP001054837">
    <property type="component" value="Unassembled WGS sequence"/>
</dbReference>
<protein>
    <submittedName>
        <fullName evidence="1">Uncharacterized protein</fullName>
    </submittedName>
</protein>
<proteinExistence type="predicted"/>